<dbReference type="RefSeq" id="XP_002910664.1">
    <property type="nucleotide sequence ID" value="XM_002910618.1"/>
</dbReference>
<keyword evidence="1" id="KW-0489">Methyltransferase</keyword>
<dbReference type="OrthoDB" id="659at2759"/>
<dbReference type="Gene3D" id="3.40.50.150">
    <property type="entry name" value="Vaccinia Virus protein VP39"/>
    <property type="match status" value="2"/>
</dbReference>
<dbReference type="Proteomes" id="UP000001861">
    <property type="component" value="Unassembled WGS sequence"/>
</dbReference>
<dbReference type="InterPro" id="IPR029063">
    <property type="entry name" value="SAM-dependent_MTases_sf"/>
</dbReference>
<keyword evidence="5" id="KW-1185">Reference proteome</keyword>
<dbReference type="GeneID" id="9378701"/>
<dbReference type="Pfam" id="PF10017">
    <property type="entry name" value="Methyltransf_33"/>
    <property type="match status" value="1"/>
</dbReference>
<dbReference type="OMA" id="LFHSHER"/>
<reference evidence="4 5" key="1">
    <citation type="journal article" date="2010" name="Proc. Natl. Acad. Sci. U.S.A.">
        <title>Insights into evolution of multicellular fungi from the assembled chromosomes of the mushroom Coprinopsis cinerea (Coprinus cinereus).</title>
        <authorList>
            <person name="Stajich J.E."/>
            <person name="Wilke S.K."/>
            <person name="Ahren D."/>
            <person name="Au C.H."/>
            <person name="Birren B.W."/>
            <person name="Borodovsky M."/>
            <person name="Burns C."/>
            <person name="Canback B."/>
            <person name="Casselton L.A."/>
            <person name="Cheng C.K."/>
            <person name="Deng J."/>
            <person name="Dietrich F.S."/>
            <person name="Fargo D.C."/>
            <person name="Farman M.L."/>
            <person name="Gathman A.C."/>
            <person name="Goldberg J."/>
            <person name="Guigo R."/>
            <person name="Hoegger P.J."/>
            <person name="Hooker J.B."/>
            <person name="Huggins A."/>
            <person name="James T.Y."/>
            <person name="Kamada T."/>
            <person name="Kilaru S."/>
            <person name="Kodira C."/>
            <person name="Kues U."/>
            <person name="Kupfer D."/>
            <person name="Kwan H.S."/>
            <person name="Lomsadze A."/>
            <person name="Li W."/>
            <person name="Lilly W.W."/>
            <person name="Ma L.J."/>
            <person name="Mackey A.J."/>
            <person name="Manning G."/>
            <person name="Martin F."/>
            <person name="Muraguchi H."/>
            <person name="Natvig D.O."/>
            <person name="Palmerini H."/>
            <person name="Ramesh M.A."/>
            <person name="Rehmeyer C.J."/>
            <person name="Roe B.A."/>
            <person name="Shenoy N."/>
            <person name="Stanke M."/>
            <person name="Ter-Hovhannisyan V."/>
            <person name="Tunlid A."/>
            <person name="Velagapudi R."/>
            <person name="Vision T.J."/>
            <person name="Zeng Q."/>
            <person name="Zolan M.E."/>
            <person name="Pukkila P.J."/>
        </authorList>
    </citation>
    <scope>NUCLEOTIDE SEQUENCE [LARGE SCALE GENOMIC DNA]</scope>
    <source>
        <strain evidence="5">Okayama-7 / 130 / ATCC MYA-4618 / FGSC 9003</strain>
    </source>
</reference>
<dbReference type="STRING" id="240176.D6RP19"/>
<dbReference type="EMBL" id="AACS02000008">
    <property type="protein sequence ID" value="EFI27170.1"/>
    <property type="molecule type" value="Genomic_DNA"/>
</dbReference>
<dbReference type="HOGENOM" id="CLU_1224714_0_0_1"/>
<feature type="domain" description="Histidine-specific methyltransferase SAM-dependent" evidence="3">
    <location>
        <begin position="2"/>
        <end position="215"/>
    </location>
</feature>
<evidence type="ECO:0000256" key="2">
    <source>
        <dbReference type="ARBA" id="ARBA00022679"/>
    </source>
</evidence>
<dbReference type="PANTHER" id="PTHR43397:SF1">
    <property type="entry name" value="ERGOTHIONEINE BIOSYNTHESIS PROTEIN 1"/>
    <property type="match status" value="1"/>
</dbReference>
<evidence type="ECO:0000313" key="4">
    <source>
        <dbReference type="EMBL" id="EFI27170.1"/>
    </source>
</evidence>
<sequence>MLLYDEEGLRLYDAITTSAPEYYPFTAEEEILKNHSEEIVTIMRSQTKHGISCPQVVLELGSGYWALDLEKRELERTLNGIVTSDLGQKLEGRVNTKGIWGTYEDGIRFIKDGGLIPGYTAESTGGQTQLHIMFLGSSLGNFPRKEAGPFLRSLPLRAGACDTLLLGLDHDNDVDKIEVAYNDPQGYTRRFKMNALRHAGRVLGDEQFFREDDWERSYDDLGRKTT</sequence>
<dbReference type="PANTHER" id="PTHR43397">
    <property type="entry name" value="ERGOTHIONEINE BIOSYNTHESIS PROTEIN 1"/>
    <property type="match status" value="1"/>
</dbReference>
<gene>
    <name evidence="4" type="ORF">CC1G_14995</name>
</gene>
<dbReference type="GO" id="GO:0008168">
    <property type="term" value="F:methyltransferase activity"/>
    <property type="evidence" value="ECO:0007669"/>
    <property type="project" value="UniProtKB-KW"/>
</dbReference>
<accession>D6RP19</accession>
<dbReference type="GO" id="GO:0032259">
    <property type="term" value="P:methylation"/>
    <property type="evidence" value="ECO:0007669"/>
    <property type="project" value="UniProtKB-KW"/>
</dbReference>
<evidence type="ECO:0000313" key="5">
    <source>
        <dbReference type="Proteomes" id="UP000001861"/>
    </source>
</evidence>
<name>D6RP19_COPC7</name>
<evidence type="ECO:0000256" key="1">
    <source>
        <dbReference type="ARBA" id="ARBA00022603"/>
    </source>
</evidence>
<keyword evidence="2" id="KW-0808">Transferase</keyword>
<comment type="caution">
    <text evidence="4">The sequence shown here is derived from an EMBL/GenBank/DDBJ whole genome shotgun (WGS) entry which is preliminary data.</text>
</comment>
<dbReference type="InterPro" id="IPR051128">
    <property type="entry name" value="EgtD_Methyltrsf_superfamily"/>
</dbReference>
<organism evidence="4 5">
    <name type="scientific">Coprinopsis cinerea (strain Okayama-7 / 130 / ATCC MYA-4618 / FGSC 9003)</name>
    <name type="common">Inky cap fungus</name>
    <name type="synonym">Hormographiella aspergillata</name>
    <dbReference type="NCBI Taxonomy" id="240176"/>
    <lineage>
        <taxon>Eukaryota</taxon>
        <taxon>Fungi</taxon>
        <taxon>Dikarya</taxon>
        <taxon>Basidiomycota</taxon>
        <taxon>Agaricomycotina</taxon>
        <taxon>Agaricomycetes</taxon>
        <taxon>Agaricomycetidae</taxon>
        <taxon>Agaricales</taxon>
        <taxon>Agaricineae</taxon>
        <taxon>Psathyrellaceae</taxon>
        <taxon>Coprinopsis</taxon>
    </lineage>
</organism>
<dbReference type="InterPro" id="IPR019257">
    <property type="entry name" value="MeTrfase_dom"/>
</dbReference>
<dbReference type="eggNOG" id="ENOG502QS9T">
    <property type="taxonomic scope" value="Eukaryota"/>
</dbReference>
<dbReference type="KEGG" id="cci:CC1G_14995"/>
<protein>
    <recommendedName>
        <fullName evidence="3">Histidine-specific methyltransferase SAM-dependent domain-containing protein</fullName>
    </recommendedName>
</protein>
<proteinExistence type="predicted"/>
<dbReference type="InParanoid" id="D6RP19"/>
<dbReference type="AlphaFoldDB" id="D6RP19"/>
<dbReference type="VEuPathDB" id="FungiDB:CC1G_14995"/>
<evidence type="ECO:0000259" key="3">
    <source>
        <dbReference type="Pfam" id="PF10017"/>
    </source>
</evidence>